<dbReference type="SMART" id="SM00369">
    <property type="entry name" value="LRR_TYP"/>
    <property type="match status" value="23"/>
</dbReference>
<feature type="region of interest" description="Disordered" evidence="18">
    <location>
        <begin position="2091"/>
        <end position="2113"/>
    </location>
</feature>
<reference evidence="22" key="1">
    <citation type="submission" date="2015-04" db="UniProtKB">
        <authorList>
            <consortium name="EnsemblPlants"/>
        </authorList>
    </citation>
    <scope>IDENTIFICATION</scope>
    <source>
        <strain evidence="22">SL10</strain>
    </source>
</reference>
<keyword evidence="15" id="KW-0325">Glycoprotein</keyword>
<evidence type="ECO:0000256" key="17">
    <source>
        <dbReference type="ARBA" id="ARBA00048679"/>
    </source>
</evidence>
<keyword evidence="7" id="KW-0808">Transferase</keyword>
<dbReference type="FunFam" id="3.80.10.10:FF:000469">
    <property type="entry name" value="Receptor-like protein 2"/>
    <property type="match status" value="1"/>
</dbReference>
<dbReference type="InterPro" id="IPR055414">
    <property type="entry name" value="LRR_R13L4/SHOC2-like"/>
</dbReference>
<proteinExistence type="inferred from homology"/>
<evidence type="ECO:0000313" key="22">
    <source>
        <dbReference type="EnsemblPlants" id="ONIVA02G04270.1"/>
    </source>
</evidence>
<evidence type="ECO:0000259" key="20">
    <source>
        <dbReference type="Pfam" id="PF08263"/>
    </source>
</evidence>
<keyword evidence="6" id="KW-0433">Leucine-rich repeat</keyword>
<keyword evidence="10" id="KW-0677">Repeat</keyword>
<dbReference type="EC" id="2.7.11.1" evidence="3"/>
<dbReference type="Pfam" id="PF23598">
    <property type="entry name" value="LRR_14"/>
    <property type="match status" value="1"/>
</dbReference>
<dbReference type="InterPro" id="IPR013210">
    <property type="entry name" value="LRR_N_plant-typ"/>
</dbReference>
<feature type="domain" description="Leucine-rich repeat-containing N-terminal plant-type" evidence="20">
    <location>
        <begin position="749"/>
        <end position="789"/>
    </location>
</feature>
<dbReference type="SUPFAM" id="SSF52047">
    <property type="entry name" value="RNI-like"/>
    <property type="match status" value="1"/>
</dbReference>
<dbReference type="STRING" id="4536.A0A0E0G1H1"/>
<reference evidence="22" key="2">
    <citation type="submission" date="2018-04" db="EMBL/GenBank/DDBJ databases">
        <title>OnivRS2 (Oryza nivara Reference Sequence Version 2).</title>
        <authorList>
            <person name="Zhang J."/>
            <person name="Kudrna D."/>
            <person name="Lee S."/>
            <person name="Talag J."/>
            <person name="Rajasekar S."/>
            <person name="Welchert J."/>
            <person name="Hsing Y.-I."/>
            <person name="Wing R.A."/>
        </authorList>
    </citation>
    <scope>NUCLEOTIDE SEQUENCE [LARGE SCALE GENOMIC DNA]</scope>
    <source>
        <strain evidence="22">SL10</strain>
    </source>
</reference>
<evidence type="ECO:0000256" key="12">
    <source>
        <dbReference type="ARBA" id="ARBA00022989"/>
    </source>
</evidence>
<evidence type="ECO:0000256" key="6">
    <source>
        <dbReference type="ARBA" id="ARBA00022614"/>
    </source>
</evidence>
<dbReference type="eggNOG" id="KOG0619">
    <property type="taxonomic scope" value="Eukaryota"/>
</dbReference>
<feature type="domain" description="Leucine-rich repeat-containing N-terminal plant-type" evidence="20">
    <location>
        <begin position="2125"/>
        <end position="2139"/>
    </location>
</feature>
<dbReference type="Gene3D" id="3.80.10.10">
    <property type="entry name" value="Ribonuclease Inhibitor"/>
    <property type="match status" value="15"/>
</dbReference>
<keyword evidence="8 19" id="KW-0812">Transmembrane</keyword>
<protein>
    <recommendedName>
        <fullName evidence="3">non-specific serine/threonine protein kinase</fullName>
        <ecNumber evidence="3">2.7.11.1</ecNumber>
    </recommendedName>
</protein>
<keyword evidence="4" id="KW-1003">Cell membrane</keyword>
<evidence type="ECO:0000256" key="5">
    <source>
        <dbReference type="ARBA" id="ARBA00022527"/>
    </source>
</evidence>
<comment type="catalytic activity">
    <reaction evidence="16">
        <text>L-threonyl-[protein] + ATP = O-phospho-L-threonyl-[protein] + ADP + H(+)</text>
        <dbReference type="Rhea" id="RHEA:46608"/>
        <dbReference type="Rhea" id="RHEA-COMP:11060"/>
        <dbReference type="Rhea" id="RHEA-COMP:11605"/>
        <dbReference type="ChEBI" id="CHEBI:15378"/>
        <dbReference type="ChEBI" id="CHEBI:30013"/>
        <dbReference type="ChEBI" id="CHEBI:30616"/>
        <dbReference type="ChEBI" id="CHEBI:61977"/>
        <dbReference type="ChEBI" id="CHEBI:456216"/>
        <dbReference type="EC" id="2.7.11.1"/>
    </reaction>
</comment>
<evidence type="ECO:0000256" key="13">
    <source>
        <dbReference type="ARBA" id="ARBA00023136"/>
    </source>
</evidence>
<keyword evidence="23" id="KW-1185">Reference proteome</keyword>
<evidence type="ECO:0000256" key="11">
    <source>
        <dbReference type="ARBA" id="ARBA00022777"/>
    </source>
</evidence>
<sequence>MVVGQVYHLQFDVFYKMDAYYREKRRLGSQVGGASSTGSCTDQEKSFLLQFLAGLSEDGGLAVSWQNDTDCCTWEGITCGTDATITEISLVSKGLEGQISPYLANLTGLLHLNLSHNSLSGELPLEELVSSSSIVILDVSFNHLSGALKELSAHTTIRPLQVLNISSNLFAGQFPSTTWKVMNNLVALNASNNSFVGQILSSLCINAPSFAVLDLSFNQFGGSIPLDISNCSMLRVLKGGHNNFHGALPDELFNASSLEYLSFPDNFLNGVLDDANIIKLSKLSILDLEQNMFSGKIPKSIGQLKRLKELRLGENKLYGELPSTLGNCTNLKILDLKFNNLSGDLGKIDFSSLSNLTTIDLLVNNFSGTVPESIYACTNLIVLRIARNNFHGEFSQTMNRLRSLVFLSVADNAFTNIRTALHIFKTFRNLKMLLIGGNFKNEVLPEDETIDGFENLQHLSISGSSLYGKMPVWLSKLTNLEKLHLYDNQLTGSVPVWIKNLNFLFHLDITNNNFTGEILTTLIQLPVLKSKKMVSILNERVSKIIVCSGSRHQLLMGPATLNIGRNGFTGVIPPEIGQLKALDMLDLSYNSFSGEIPQAICKLTDLEMLDLSNNNLTGTIPLQLSKLHFLSAFNVSNNDLEGPIPTGGQFDTFDNSSFDGNPKLCGPMISRQCNSAKAIPTPAFYTDNFSVNIFGITVGLFFALGVLLDQMLLSRLGSSSNYNKLTMPTLCLVLALILFSASSISCCTDHERNCLLQFLAGLSQDGHGGLAASWPQGTDCCSWEGITCSSSTASKAVTITDILLASKKLEGSISPALGRLPGLQRLNLSHNSLSGGLPAEIMSSDSIVILDISFNLLNGDLQDSPSSSASGRRIQVINVSSNSFSGRFPSSSWEEMENLVVLNASNNSFTGPMPTFFCIRSSSFAMLDLSYNHFSGNLPPEIGNCSSLRLLKAGHNSLRGTLPDELFNVTSLEHLSFPNNGLQGVLDGAGMIKLRNLVVLDLGFNMFSGNIPDSIGKFKRLEEIHLHHNSMAGELTPAIGSCTNLKALNLGSNNFSGELGKVNFSKLSSLKSLHVSYNSFAGTIPESVYTCSNLNALQLSFNKFHGQLSFRITNLKSLTYLSLAENSFTNISNTLQILKSSRDLTTLLIGGNFRDEEISDDKTVDGFENLKVLAMENCPLFGNIPIWISKLKNLEMLFLFNNHLSGSIPVWISTLNSLFYLDLSNNSLSGEIPAELTEMPMLRSEMVTSHLDIKIFELPVYTGPSPKYFTVSDFPAVMILENNKLTGVIPTEIGQLKALLSLILGYNNLHGEIPQTILDLTNLEILDLSNNHLTGTIPADLNNLNFLSALNVSNNDLQGPVPTGGHLDTFPRSSFDGNPRLCGHILDQDCDDPVMVDSPQGSSRQGGYKVIFVIAFGAFFGVGPMPRQLSSSSNRDNSRFCMPPFGQALLLLLLCFVCHAGSCTEQERESLLQFLSGLSNDGGLGVSWQNGTDCCTWEGITCSGNGAVVEVISLASRGLEGSISPSLGDLTGLLRLNLSRNSLSGGLPLELVSSSSIVVLDVSFNYLTGGLSELPSSTPDRPLQMPTSFCASAPSFAVLELSYNQFSGRIPAGLSNCSKLTLLSASYNNLTGTLPDELFDLTSLKHLCFLRNQLEGSIKGITKLKNLVTIDLGQNRLSGSIPNSIGQLKRLEKLHLAYNSMSGELPSTVGNCRNLKNMNLGGNNFSGDLGNVNFSTLRNLQSLDLMSNNFTGTVPESIYSCRNLSALQLSNNSFHGQLSEKIRNLKCLSFVSLVDISLTNITGSLQILQSCRNLTTLLIGYNFMQETMPEDDEIYGFENLRIFSLNDCSLSGKIPKWLSKLTNLEMLSLYNNQLNGAIPDWISSLNFLFHIDISNNSLSGEIPSALVEMPMLKSDNVPPKVFELPICTGYALQYRINSAFPKVLNLGINNFTGIIPNEIGQLKALQLLNLSSNRLSGEIPESIYKLTNLQVLDLSSNNLTGTIPDGLNKLHFLSAFNISNNDLEGPVPNAGQLSTFPSTSFDGNPKLCGPMLARHCGLAQTPFVSTKQNADKLGRKPTKTCDTMIAVTISGHDRRPQRSQPGGAVKTDRDHSVLSEQTTDFNHLNNGTNCCVWEGITCNEDGAVIEVRLTSKGLEGQIAPSLGELTSLLRLNLSYNSLSGGLPAELMSSGSIVVLDVSFNRLNGDLQELNPSVSDRPLQVLNISSNRFTGEFPSITWEKMRNLVAINASNNSFTGHIPSSFCSNSPSFAVLDLGYNQFSGNIPPGIGKCSALRLLKANANNIRGPLPGDLFNATSLEYLSFANNGLQGTIDDALIVKLINLVFVDLGWNRFSGKIPNSIGQLKRLKELHICSNNLSGELPSSLGDCTKLVTINLRGNKLTGELAKVNYSNLPNLKTLDFASNHFTGKIPESIYSCSNLTWLRLSSNRLHGQLTKNIKNLNSITFLSLSYNNFTNIKNTLHILKSLRNLNVLLIGGNFMHEAMPQDETIDGFENIFGISIHDCALTGKIPSWLSKLGNLAVLDLSNNKLRGPIPTWINSLNFLKYADISNNSLSGEIPQALMEIPMLKSDKIADNSDPRAFPFLVYAGACLCFQYRTVTAFPKMLNLGNNKFTGAIPMEIGELKALVSLNLSFNNLNREIPQSISNLKNLMVLDLSYNHLTGAIPPALVNLHFLSEFNVSHNDLKGSVPIGGQFSTFPSSSFAGNPELCSPILLHRCNVAEVDLSSPNSTKEYINKVIFVIAFCVFFGVGVLYDQIVLSRYFRLN</sequence>
<keyword evidence="14" id="KW-0675">Receptor</keyword>
<dbReference type="InterPro" id="IPR003591">
    <property type="entry name" value="Leu-rich_rpt_typical-subtyp"/>
</dbReference>
<dbReference type="SMART" id="SM00364">
    <property type="entry name" value="LRR_BAC"/>
    <property type="match status" value="9"/>
</dbReference>
<evidence type="ECO:0000256" key="3">
    <source>
        <dbReference type="ARBA" id="ARBA00012513"/>
    </source>
</evidence>
<dbReference type="InterPro" id="IPR001611">
    <property type="entry name" value="Leu-rich_rpt"/>
</dbReference>
<dbReference type="SMART" id="SM00365">
    <property type="entry name" value="LRR_SD22"/>
    <property type="match status" value="13"/>
</dbReference>
<dbReference type="GO" id="GO:0005886">
    <property type="term" value="C:plasma membrane"/>
    <property type="evidence" value="ECO:0007669"/>
    <property type="project" value="UniProtKB-SubCell"/>
</dbReference>
<evidence type="ECO:0000256" key="19">
    <source>
        <dbReference type="SAM" id="Phobius"/>
    </source>
</evidence>
<feature type="domain" description="Disease resistance R13L4/SHOC-2-like LRR" evidence="21">
    <location>
        <begin position="352"/>
        <end position="533"/>
    </location>
</feature>
<dbReference type="Pfam" id="PF13855">
    <property type="entry name" value="LRR_8"/>
    <property type="match status" value="1"/>
</dbReference>
<evidence type="ECO:0000256" key="1">
    <source>
        <dbReference type="ARBA" id="ARBA00004251"/>
    </source>
</evidence>
<dbReference type="PRINTS" id="PR00019">
    <property type="entry name" value="LEURICHRPT"/>
</dbReference>
<name>A0A0E0G1H1_ORYNI</name>
<evidence type="ECO:0000256" key="16">
    <source>
        <dbReference type="ARBA" id="ARBA00047899"/>
    </source>
</evidence>
<keyword evidence="5" id="KW-0723">Serine/threonine-protein kinase</keyword>
<evidence type="ECO:0000256" key="15">
    <source>
        <dbReference type="ARBA" id="ARBA00023180"/>
    </source>
</evidence>
<comment type="catalytic activity">
    <reaction evidence="17">
        <text>L-seryl-[protein] + ATP = O-phospho-L-seryl-[protein] + ADP + H(+)</text>
        <dbReference type="Rhea" id="RHEA:17989"/>
        <dbReference type="Rhea" id="RHEA-COMP:9863"/>
        <dbReference type="Rhea" id="RHEA-COMP:11604"/>
        <dbReference type="ChEBI" id="CHEBI:15378"/>
        <dbReference type="ChEBI" id="CHEBI:29999"/>
        <dbReference type="ChEBI" id="CHEBI:30616"/>
        <dbReference type="ChEBI" id="CHEBI:83421"/>
        <dbReference type="ChEBI" id="CHEBI:456216"/>
        <dbReference type="EC" id="2.7.11.1"/>
    </reaction>
</comment>
<dbReference type="InterPro" id="IPR032675">
    <property type="entry name" value="LRR_dom_sf"/>
</dbReference>
<accession>A0A0E0G1H1</accession>
<dbReference type="PANTHER" id="PTHR48052">
    <property type="entry name" value="UNNAMED PRODUCT"/>
    <property type="match status" value="1"/>
</dbReference>
<keyword evidence="12 19" id="KW-1133">Transmembrane helix</keyword>
<feature type="domain" description="Leucine-rich repeat-containing N-terminal plant-type" evidence="20">
    <location>
        <begin position="42"/>
        <end position="79"/>
    </location>
</feature>
<evidence type="ECO:0000256" key="2">
    <source>
        <dbReference type="ARBA" id="ARBA00009592"/>
    </source>
</evidence>
<dbReference type="Pfam" id="PF00560">
    <property type="entry name" value="LRR_1"/>
    <property type="match status" value="21"/>
</dbReference>
<evidence type="ECO:0000256" key="10">
    <source>
        <dbReference type="ARBA" id="ARBA00022737"/>
    </source>
</evidence>
<dbReference type="HOGENOM" id="CLU_000608_0_0_1"/>
<comment type="similarity">
    <text evidence="2">Belongs to the RLP family.</text>
</comment>
<evidence type="ECO:0000256" key="4">
    <source>
        <dbReference type="ARBA" id="ARBA00022475"/>
    </source>
</evidence>
<evidence type="ECO:0000256" key="18">
    <source>
        <dbReference type="SAM" id="MobiDB-lite"/>
    </source>
</evidence>
<dbReference type="Proteomes" id="UP000006591">
    <property type="component" value="Chromosome 2"/>
</dbReference>
<dbReference type="Pfam" id="PF08263">
    <property type="entry name" value="LRRNT_2"/>
    <property type="match status" value="4"/>
</dbReference>
<comment type="subcellular location">
    <subcellularLocation>
        <location evidence="1">Cell membrane</location>
        <topology evidence="1">Single-pass type I membrane protein</topology>
    </subcellularLocation>
</comment>
<keyword evidence="13 19" id="KW-0472">Membrane</keyword>
<dbReference type="SUPFAM" id="SSF52058">
    <property type="entry name" value="L domain-like"/>
    <property type="match status" value="8"/>
</dbReference>
<dbReference type="PANTHER" id="PTHR48052:SF81">
    <property type="entry name" value="LEUCINE-RICH REPEAT-CONTAINING N-TERMINAL PLANT-TYPE DOMAIN-CONTAINING PROTEIN"/>
    <property type="match status" value="1"/>
</dbReference>
<evidence type="ECO:0000313" key="23">
    <source>
        <dbReference type="Proteomes" id="UP000006591"/>
    </source>
</evidence>
<dbReference type="PROSITE" id="PS51450">
    <property type="entry name" value="LRR"/>
    <property type="match status" value="3"/>
</dbReference>
<evidence type="ECO:0000259" key="21">
    <source>
        <dbReference type="Pfam" id="PF23598"/>
    </source>
</evidence>
<evidence type="ECO:0000256" key="14">
    <source>
        <dbReference type="ARBA" id="ARBA00023170"/>
    </source>
</evidence>
<keyword evidence="11" id="KW-0418">Kinase</keyword>
<evidence type="ECO:0000256" key="7">
    <source>
        <dbReference type="ARBA" id="ARBA00022679"/>
    </source>
</evidence>
<dbReference type="FunFam" id="3.80.10.10:FF:000530">
    <property type="entry name" value="Receptor-like protein 2"/>
    <property type="match status" value="2"/>
</dbReference>
<feature type="transmembrane region" description="Helical" evidence="19">
    <location>
        <begin position="2752"/>
        <end position="2772"/>
    </location>
</feature>
<dbReference type="GO" id="GO:0004674">
    <property type="term" value="F:protein serine/threonine kinase activity"/>
    <property type="evidence" value="ECO:0007669"/>
    <property type="project" value="UniProtKB-KW"/>
</dbReference>
<dbReference type="FunFam" id="3.80.10.10:FF:000041">
    <property type="entry name" value="LRR receptor-like serine/threonine-protein kinase ERECTA"/>
    <property type="match status" value="2"/>
</dbReference>
<dbReference type="FunFam" id="3.80.10.10:FF:000403">
    <property type="entry name" value="Receptor-like protein 2"/>
    <property type="match status" value="4"/>
</dbReference>
<feature type="domain" description="Leucine-rich repeat-containing N-terminal plant-type" evidence="20">
    <location>
        <begin position="1466"/>
        <end position="1503"/>
    </location>
</feature>
<dbReference type="OMA" id="VGPMPRQ"/>
<dbReference type="EnsemblPlants" id="ONIVA02G04270.1">
    <property type="protein sequence ID" value="ONIVA02G04270.1"/>
    <property type="gene ID" value="ONIVA02G04270"/>
</dbReference>
<dbReference type="FunFam" id="3.80.10.10:FF:000213">
    <property type="entry name" value="Tyrosine-sulfated glycopeptide receptor 1"/>
    <property type="match status" value="4"/>
</dbReference>
<dbReference type="Gramene" id="ONIVA02G04270.1">
    <property type="protein sequence ID" value="ONIVA02G04270.1"/>
    <property type="gene ID" value="ONIVA02G04270"/>
</dbReference>
<keyword evidence="9" id="KW-0732">Signal</keyword>
<evidence type="ECO:0000256" key="9">
    <source>
        <dbReference type="ARBA" id="ARBA00022729"/>
    </source>
</evidence>
<organism evidence="22">
    <name type="scientific">Oryza nivara</name>
    <name type="common">Indian wild rice</name>
    <name type="synonym">Oryza sativa f. spontanea</name>
    <dbReference type="NCBI Taxonomy" id="4536"/>
    <lineage>
        <taxon>Eukaryota</taxon>
        <taxon>Viridiplantae</taxon>
        <taxon>Streptophyta</taxon>
        <taxon>Embryophyta</taxon>
        <taxon>Tracheophyta</taxon>
        <taxon>Spermatophyta</taxon>
        <taxon>Magnoliopsida</taxon>
        <taxon>Liliopsida</taxon>
        <taxon>Poales</taxon>
        <taxon>Poaceae</taxon>
        <taxon>BOP clade</taxon>
        <taxon>Oryzoideae</taxon>
        <taxon>Oryzeae</taxon>
        <taxon>Oryzinae</taxon>
        <taxon>Oryza</taxon>
    </lineage>
</organism>
<evidence type="ECO:0000256" key="8">
    <source>
        <dbReference type="ARBA" id="ARBA00022692"/>
    </source>
</evidence>